<evidence type="ECO:0000313" key="7">
    <source>
        <dbReference type="EMBL" id="QCE16904.1"/>
    </source>
</evidence>
<evidence type="ECO:0000256" key="1">
    <source>
        <dbReference type="ARBA" id="ARBA00004271"/>
    </source>
</evidence>
<feature type="signal peptide" evidence="6">
    <location>
        <begin position="1"/>
        <end position="28"/>
    </location>
</feature>
<accession>A0A4D6NVX5</accession>
<evidence type="ECO:0000256" key="2">
    <source>
        <dbReference type="ARBA" id="ARBA00022523"/>
    </source>
</evidence>
<gene>
    <name evidence="7" type="ORF">DEO72_LG11g3923</name>
</gene>
<keyword evidence="4 6" id="KW-0732">Signal</keyword>
<evidence type="ECO:0000313" key="8">
    <source>
        <dbReference type="Proteomes" id="UP000501690"/>
    </source>
</evidence>
<evidence type="ECO:0000256" key="3">
    <source>
        <dbReference type="ARBA" id="ARBA00022525"/>
    </source>
</evidence>
<keyword evidence="3" id="KW-0964">Secreted</keyword>
<dbReference type="PANTHER" id="PTHR31279:SF13">
    <property type="entry name" value="PROTEIN EXORDIUM-LIKE 6"/>
    <property type="match status" value="1"/>
</dbReference>
<evidence type="ECO:0000256" key="5">
    <source>
        <dbReference type="ARBA" id="ARBA00023591"/>
    </source>
</evidence>
<name>A0A4D6NVX5_VIGUN</name>
<comment type="subcellular location">
    <subcellularLocation>
        <location evidence="1">Secreted</location>
        <location evidence="1">Extracellular space</location>
        <location evidence="1">Apoplast</location>
    </subcellularLocation>
</comment>
<dbReference type="PANTHER" id="PTHR31279">
    <property type="entry name" value="PROTEIN EXORDIUM-LIKE 5"/>
    <property type="match status" value="1"/>
</dbReference>
<dbReference type="InterPro" id="IPR006766">
    <property type="entry name" value="EXORDIUM-like"/>
</dbReference>
<dbReference type="Pfam" id="PF04674">
    <property type="entry name" value="Phi_1"/>
    <property type="match status" value="1"/>
</dbReference>
<proteinExistence type="inferred from homology"/>
<keyword evidence="2" id="KW-0052">Apoplast</keyword>
<evidence type="ECO:0000256" key="4">
    <source>
        <dbReference type="ARBA" id="ARBA00022729"/>
    </source>
</evidence>
<evidence type="ECO:0000256" key="6">
    <source>
        <dbReference type="SAM" id="SignalP"/>
    </source>
</evidence>
<dbReference type="AlphaFoldDB" id="A0A4D6NVX5"/>
<organism evidence="7 8">
    <name type="scientific">Vigna unguiculata</name>
    <name type="common">Cowpea</name>
    <dbReference type="NCBI Taxonomy" id="3917"/>
    <lineage>
        <taxon>Eukaryota</taxon>
        <taxon>Viridiplantae</taxon>
        <taxon>Streptophyta</taxon>
        <taxon>Embryophyta</taxon>
        <taxon>Tracheophyta</taxon>
        <taxon>Spermatophyta</taxon>
        <taxon>Magnoliopsida</taxon>
        <taxon>eudicotyledons</taxon>
        <taxon>Gunneridae</taxon>
        <taxon>Pentapetalae</taxon>
        <taxon>rosids</taxon>
        <taxon>fabids</taxon>
        <taxon>Fabales</taxon>
        <taxon>Fabaceae</taxon>
        <taxon>Papilionoideae</taxon>
        <taxon>50 kb inversion clade</taxon>
        <taxon>NPAAA clade</taxon>
        <taxon>indigoferoid/millettioid clade</taxon>
        <taxon>Phaseoleae</taxon>
        <taxon>Vigna</taxon>
    </lineage>
</organism>
<reference evidence="7 8" key="1">
    <citation type="submission" date="2019-04" db="EMBL/GenBank/DDBJ databases">
        <title>An improved genome assembly and genetic linkage map for asparagus bean, Vigna unguiculata ssp. sesquipedialis.</title>
        <authorList>
            <person name="Xia Q."/>
            <person name="Zhang R."/>
            <person name="Dong Y."/>
        </authorList>
    </citation>
    <scope>NUCLEOTIDE SEQUENCE [LARGE SCALE GENOMIC DNA]</scope>
    <source>
        <tissue evidence="7">Leaf</tissue>
    </source>
</reference>
<dbReference type="EMBL" id="CP039355">
    <property type="protein sequence ID" value="QCE16904.1"/>
    <property type="molecule type" value="Genomic_DNA"/>
</dbReference>
<keyword evidence="8" id="KW-1185">Reference proteome</keyword>
<dbReference type="Proteomes" id="UP000501690">
    <property type="component" value="Linkage Group LG11"/>
</dbReference>
<protein>
    <submittedName>
        <fullName evidence="7">Phosphate-induced protein 1</fullName>
    </submittedName>
</protein>
<dbReference type="GO" id="GO:0048046">
    <property type="term" value="C:apoplast"/>
    <property type="evidence" value="ECO:0007669"/>
    <property type="project" value="UniProtKB-SubCell"/>
</dbReference>
<sequence>MVDIVPKHLLVSFALSVFILLILPVAFSNNNDAEEAEPVSYHGGPLLGGFLRVGIAWYGPIPRVERRAILSFFRSLNTITPTAENIPQVATWWNKVESYQESVPGAVGAPKITVKVVNQAFLQDFPYGKVVIKDFIKAMIPTATAGVPNTLTLVVASKGVTVAEMCAGSCAQHGEIDNQTYVAVGNPVEECPECAWPFVMSNGKEGQVMMPPSGDPGADVMVKLLAGGLAGAVTNPMGDAFYSSARGNRFYEATSKCPDIFTSGPIPVDPVSGAAYNAIGDKGTKFLLPAIWDLKTNSCWTLL</sequence>
<feature type="chain" id="PRO_5020021076" evidence="6">
    <location>
        <begin position="29"/>
        <end position="303"/>
    </location>
</feature>
<comment type="similarity">
    <text evidence="5">Belongs to the EXORDIUM family.</text>
</comment>